<dbReference type="InterPro" id="IPR052360">
    <property type="entry name" value="Transcr_Regulatory_Proteins"/>
</dbReference>
<dbReference type="EMBL" id="JFBX01000757">
    <property type="protein sequence ID" value="KXH29253.1"/>
    <property type="molecule type" value="Genomic_DNA"/>
</dbReference>
<evidence type="ECO:0000256" key="5">
    <source>
        <dbReference type="ARBA" id="ARBA00023163"/>
    </source>
</evidence>
<evidence type="ECO:0000313" key="8">
    <source>
        <dbReference type="EMBL" id="KXH29253.1"/>
    </source>
</evidence>
<dbReference type="OrthoDB" id="3145928at2759"/>
<evidence type="ECO:0000256" key="4">
    <source>
        <dbReference type="ARBA" id="ARBA00023125"/>
    </source>
</evidence>
<evidence type="ECO:0000256" key="6">
    <source>
        <dbReference type="ARBA" id="ARBA00023242"/>
    </source>
</evidence>
<comment type="caution">
    <text evidence="8">The sequence shown here is derived from an EMBL/GenBank/DDBJ whole genome shotgun (WGS) entry which is preliminary data.</text>
</comment>
<dbReference type="GO" id="GO:0008270">
    <property type="term" value="F:zinc ion binding"/>
    <property type="evidence" value="ECO:0007669"/>
    <property type="project" value="InterPro"/>
</dbReference>
<keyword evidence="5" id="KW-0804">Transcription</keyword>
<keyword evidence="1" id="KW-0479">Metal-binding</keyword>
<reference evidence="8 9" key="1">
    <citation type="submission" date="2014-02" db="EMBL/GenBank/DDBJ databases">
        <title>The genome sequence of Colletotrichum simmondsii CBS122122.</title>
        <authorList>
            <person name="Baroncelli R."/>
            <person name="Thon M.R."/>
        </authorList>
    </citation>
    <scope>NUCLEOTIDE SEQUENCE [LARGE SCALE GENOMIC DNA]</scope>
    <source>
        <strain evidence="8 9">CBS122122</strain>
    </source>
</reference>
<evidence type="ECO:0000256" key="1">
    <source>
        <dbReference type="ARBA" id="ARBA00022723"/>
    </source>
</evidence>
<dbReference type="CDD" id="cd00067">
    <property type="entry name" value="GAL4"/>
    <property type="match status" value="1"/>
</dbReference>
<dbReference type="SUPFAM" id="SSF57701">
    <property type="entry name" value="Zn2/Cys6 DNA-binding domain"/>
    <property type="match status" value="1"/>
</dbReference>
<evidence type="ECO:0000256" key="3">
    <source>
        <dbReference type="ARBA" id="ARBA00023015"/>
    </source>
</evidence>
<dbReference type="GO" id="GO:0003677">
    <property type="term" value="F:DNA binding"/>
    <property type="evidence" value="ECO:0007669"/>
    <property type="project" value="UniProtKB-KW"/>
</dbReference>
<dbReference type="Proteomes" id="UP000070328">
    <property type="component" value="Unassembled WGS sequence"/>
</dbReference>
<dbReference type="AlphaFoldDB" id="A0A135S003"/>
<evidence type="ECO:0000256" key="2">
    <source>
        <dbReference type="ARBA" id="ARBA00022833"/>
    </source>
</evidence>
<proteinExistence type="predicted"/>
<evidence type="ECO:0000313" key="9">
    <source>
        <dbReference type="Proteomes" id="UP000070328"/>
    </source>
</evidence>
<keyword evidence="9" id="KW-1185">Reference proteome</keyword>
<dbReference type="Pfam" id="PF00172">
    <property type="entry name" value="Zn_clus"/>
    <property type="match status" value="1"/>
</dbReference>
<dbReference type="PANTHER" id="PTHR36206:SF16">
    <property type="entry name" value="TRANSCRIPTION FACTOR DOMAIN-CONTAINING PROTEIN-RELATED"/>
    <property type="match status" value="1"/>
</dbReference>
<keyword evidence="4" id="KW-0238">DNA-binding</keyword>
<dbReference type="InterPro" id="IPR036864">
    <property type="entry name" value="Zn2-C6_fun-type_DNA-bd_sf"/>
</dbReference>
<dbReference type="Gene3D" id="4.10.240.10">
    <property type="entry name" value="Zn(2)-C6 fungal-type DNA-binding domain"/>
    <property type="match status" value="1"/>
</dbReference>
<accession>A0A135S003</accession>
<feature type="domain" description="Zn(2)-C6 fungal-type" evidence="7">
    <location>
        <begin position="32"/>
        <end position="56"/>
    </location>
</feature>
<protein>
    <recommendedName>
        <fullName evidence="7">Zn(2)-C6 fungal-type domain-containing protein</fullName>
    </recommendedName>
</protein>
<gene>
    <name evidence="8" type="ORF">CSIM01_00981</name>
</gene>
<name>A0A135S003_9PEZI</name>
<keyword evidence="6" id="KW-0539">Nucleus</keyword>
<keyword evidence="3" id="KW-0805">Transcription regulation</keyword>
<dbReference type="GO" id="GO:0000981">
    <property type="term" value="F:DNA-binding transcription factor activity, RNA polymerase II-specific"/>
    <property type="evidence" value="ECO:0007669"/>
    <property type="project" value="InterPro"/>
</dbReference>
<sequence>MSTEPELPCLNIAGIDEKTYLWSPDVIIPWIRKIKCDETKPSCRRCSDTGRKCDGYLAQASVEFKIHAALRHHGSDSASERRSLQYFYEYAAPRLSGPRKPAFWTYFVMQLSQSEPIVNYSLLAISHLYEAREMRTAPSTEPLLALQYYNAAIKGVKTVQDQSLVLVVCVLFTCIELLQSNNETAIRHCKHGNQILETYGSDKYWIRDHLVPVFRRLSVLPLLLGKPPADSALAHVLRYAVPTRFDNVEDAHSMIDEICRRLMILQHWKRKGTQFDEVKERNCIGALLQKCRELMDGLDIDSTSQPNCASEGPQVLMRMRFHTCQVCFDMLFPVDHGGNDEIHIHGFREMIALASDFNNLRTIRLPRFVFELAFSPVLFFVVTECKCLEVRLSALRLIKVLGAEREGLFESQNLYALGRRKVQTEHGVILDDFDCPQELVLNSDIEF</sequence>
<keyword evidence="2" id="KW-0862">Zinc</keyword>
<organism evidence="8 9">
    <name type="scientific">Colletotrichum simmondsii</name>
    <dbReference type="NCBI Taxonomy" id="703756"/>
    <lineage>
        <taxon>Eukaryota</taxon>
        <taxon>Fungi</taxon>
        <taxon>Dikarya</taxon>
        <taxon>Ascomycota</taxon>
        <taxon>Pezizomycotina</taxon>
        <taxon>Sordariomycetes</taxon>
        <taxon>Hypocreomycetidae</taxon>
        <taxon>Glomerellales</taxon>
        <taxon>Glomerellaceae</taxon>
        <taxon>Colletotrichum</taxon>
        <taxon>Colletotrichum acutatum species complex</taxon>
    </lineage>
</organism>
<dbReference type="InterPro" id="IPR001138">
    <property type="entry name" value="Zn2Cys6_DnaBD"/>
</dbReference>
<evidence type="ECO:0000259" key="7">
    <source>
        <dbReference type="Pfam" id="PF00172"/>
    </source>
</evidence>
<dbReference type="PANTHER" id="PTHR36206">
    <property type="entry name" value="ASPERCRYPTIN BIOSYNTHESIS CLUSTER-SPECIFIC TRANSCRIPTION REGULATOR ATNN-RELATED"/>
    <property type="match status" value="1"/>
</dbReference>